<dbReference type="GO" id="GO:0006313">
    <property type="term" value="P:DNA transposition"/>
    <property type="evidence" value="ECO:0007669"/>
    <property type="project" value="InterPro"/>
</dbReference>
<dbReference type="PANTHER" id="PTHR34322">
    <property type="entry name" value="TRANSPOSASE, Y1_TNP DOMAIN-CONTAINING"/>
    <property type="match status" value="1"/>
</dbReference>
<dbReference type="GO" id="GO:0004803">
    <property type="term" value="F:transposase activity"/>
    <property type="evidence" value="ECO:0007669"/>
    <property type="project" value="InterPro"/>
</dbReference>
<evidence type="ECO:0000313" key="2">
    <source>
        <dbReference type="EMBL" id="HGE77567.1"/>
    </source>
</evidence>
<dbReference type="InterPro" id="IPR036515">
    <property type="entry name" value="Transposase_17_sf"/>
</dbReference>
<reference evidence="2" key="1">
    <citation type="journal article" date="2020" name="mSystems">
        <title>Genome- and Community-Level Interaction Insights into Carbon Utilization and Element Cycling Functions of Hydrothermarchaeota in Hydrothermal Sediment.</title>
        <authorList>
            <person name="Zhou Z."/>
            <person name="Liu Y."/>
            <person name="Xu W."/>
            <person name="Pan J."/>
            <person name="Luo Z.H."/>
            <person name="Li M."/>
        </authorList>
    </citation>
    <scope>NUCLEOTIDE SEQUENCE [LARGE SCALE GENOMIC DNA]</scope>
    <source>
        <strain evidence="2">SpSt-961</strain>
    </source>
</reference>
<dbReference type="AlphaFoldDB" id="A0A7V3RG61"/>
<feature type="domain" description="Transposase IS200-like" evidence="1">
    <location>
        <begin position="7"/>
        <end position="149"/>
    </location>
</feature>
<organism evidence="2">
    <name type="scientific">candidate division WOR-3 bacterium</name>
    <dbReference type="NCBI Taxonomy" id="2052148"/>
    <lineage>
        <taxon>Bacteria</taxon>
        <taxon>Bacteria division WOR-3</taxon>
    </lineage>
</organism>
<dbReference type="Gene3D" id="3.30.70.1290">
    <property type="entry name" value="Transposase IS200-like"/>
    <property type="match status" value="1"/>
</dbReference>
<dbReference type="InterPro" id="IPR002686">
    <property type="entry name" value="Transposase_17"/>
</dbReference>
<dbReference type="SMART" id="SM01321">
    <property type="entry name" value="Y1_Tnp"/>
    <property type="match status" value="1"/>
</dbReference>
<name>A0A7V3RG61_UNCW3</name>
<gene>
    <name evidence="2" type="ORF">ENX68_01020</name>
</gene>
<accession>A0A7V3RG61</accession>
<comment type="caution">
    <text evidence="2">The sequence shown here is derived from an EMBL/GenBank/DDBJ whole genome shotgun (WGS) entry which is preliminary data.</text>
</comment>
<protein>
    <recommendedName>
        <fullName evidence="1">Transposase IS200-like domain-containing protein</fullName>
    </recommendedName>
</protein>
<proteinExistence type="predicted"/>
<dbReference type="EMBL" id="DTOZ01000036">
    <property type="protein sequence ID" value="HGE77567.1"/>
    <property type="molecule type" value="Genomic_DNA"/>
</dbReference>
<dbReference type="GO" id="GO:0003677">
    <property type="term" value="F:DNA binding"/>
    <property type="evidence" value="ECO:0007669"/>
    <property type="project" value="InterPro"/>
</dbReference>
<dbReference type="SUPFAM" id="SSF143422">
    <property type="entry name" value="Transposase IS200-like"/>
    <property type="match status" value="1"/>
</dbReference>
<evidence type="ECO:0000259" key="1">
    <source>
        <dbReference type="SMART" id="SM01321"/>
    </source>
</evidence>
<dbReference type="Pfam" id="PF01797">
    <property type="entry name" value="Y1_Tnp"/>
    <property type="match status" value="1"/>
</dbReference>
<dbReference type="PANTHER" id="PTHR34322:SF2">
    <property type="entry name" value="TRANSPOSASE IS200-LIKE DOMAIN-CONTAINING PROTEIN"/>
    <property type="match status" value="1"/>
</dbReference>
<sequence>MRKTPLIDGQIYHVFTKSIAGFRIFRNKRDYERIIEMFKFYRHKSVPVKFSEYEEIADRDLYYETRIRNLELMVEIIAYCVMPTHFHLILKQLLENGITIFLKNLLDSYTRYFNIKYDRKGPLWQGRFKSVLVDNNEYLMHLTRYIHLNPVVDELVEKPENWNYSSYLEYVNPGHDGLCSFSSYITLQPEEYKKFVENHKECLDSLKEINHLILE</sequence>